<sequence length="864" mass="99150">MRVWVEDLEINYPTRQSSGVGEDSKLMPEECRISRKTYSAPLLATICRTIDEGSVEKIRLSLGEVPIVVMSDHCHLSKLNSRQLVNAHEDCNEFGGYFIVNGNEKLVRMLIMQKRNYPIAFLRPSYVNRGPNYTQYAVQMKCVREDLYAKSITLHYISDGQVFLRLLHRKQEFLIPIIVILKCLGDFSDLHIYNKLVKGQSGKSSLSDRVEVLIRGAKTMNLNSKQECLAYLGKSFRVVLNINNNEVNDKEVGEIFINENICVHLKNNMDKFNILCFMVLKLYGLVSDEISPENLDSLQNQEVLLPGHLYTMILKEKIEEMLQGIRQKVFKDGQKPEEAQKTLHVSYIKKAIEIQGSIGTKIEYFLSTGNLKSQTGLDLMQNKGFAIIADKLNNMRFLSHFRSVHRGAYFTEMKTTTVRKLLPENWGFICPVHTPDGAPCGLLNHIAMTCKPLTRPGYDKNKHIDLQKLCCQLGMNPIVNDLSIIYPPNMLTVILDGKVIGYIENECAEQFCQSLKYLKIVQDQERLVSADLEIGLIRKEIQDKQILFAGVYLYTNEGRFVRPVRHLHLNQNEWISPFEQVHLSIACTQEDIRNDTEYQELSPSYILSILPSQIPFLNYNQSPRNMYQCQMAKQTMGTPMHNFPYRFDNKSYRLMSPQLPMVKGQNPEEYGLADYPSGTNAVVAVISYTGYDMEDAMILNKSSYERGFGHGCVYKNYTYDIGEFNKEKSSKFKMLHQVRNVDKSQIQEGLEIDGIPAIGSVIKKGTAVFQIQDTQKNTMKTFYHKESEMGRLDGVAIVQDEKKKNRGLNIELEFLETLQLGISSHLDMDKKEFYQYFGLIQICLLQNLGQLLMLQQIRMLSHQE</sequence>
<evidence type="ECO:0000256" key="5">
    <source>
        <dbReference type="ARBA" id="ARBA00022679"/>
    </source>
</evidence>
<dbReference type="InterPro" id="IPR037033">
    <property type="entry name" value="DNA-dir_RNAP_su2_hyb_sf"/>
</dbReference>
<dbReference type="OMA" id="NSWISHY"/>
<dbReference type="Gene3D" id="3.90.1110.10">
    <property type="entry name" value="RNA polymerase Rpb2, domain 2"/>
    <property type="match status" value="1"/>
</dbReference>
<dbReference type="GeneID" id="14906964"/>
<evidence type="ECO:0000259" key="17">
    <source>
        <dbReference type="Pfam" id="PF06883"/>
    </source>
</evidence>
<dbReference type="InterPro" id="IPR007644">
    <property type="entry name" value="RNA_pol_bsu_protrusion"/>
</dbReference>
<dbReference type="InterPro" id="IPR007120">
    <property type="entry name" value="DNA-dir_RNAP_su2_dom"/>
</dbReference>
<keyword evidence="7" id="KW-0479">Metal-binding</keyword>
<name>G0QVB3_ICHMU</name>
<dbReference type="Gene3D" id="2.40.50.150">
    <property type="match status" value="1"/>
</dbReference>
<dbReference type="GO" id="GO:0032549">
    <property type="term" value="F:ribonucleoside binding"/>
    <property type="evidence" value="ECO:0007669"/>
    <property type="project" value="InterPro"/>
</dbReference>
<dbReference type="InterPro" id="IPR007642">
    <property type="entry name" value="RNA_pol_Rpb2_2"/>
</dbReference>
<dbReference type="Pfam" id="PF04563">
    <property type="entry name" value="RNA_pol_Rpb2_1"/>
    <property type="match status" value="1"/>
</dbReference>
<dbReference type="InterPro" id="IPR014724">
    <property type="entry name" value="RNA_pol_RPB2_OB-fold"/>
</dbReference>
<keyword evidence="11" id="KW-0539">Nucleus</keyword>
<dbReference type="GO" id="GO:0008270">
    <property type="term" value="F:zinc ion binding"/>
    <property type="evidence" value="ECO:0007669"/>
    <property type="project" value="UniProtKB-KW"/>
</dbReference>
<comment type="similarity">
    <text evidence="2 12">Belongs to the RNA polymerase beta chain family.</text>
</comment>
<evidence type="ECO:0000259" key="15">
    <source>
        <dbReference type="Pfam" id="PF04563"/>
    </source>
</evidence>
<dbReference type="Pfam" id="PF04561">
    <property type="entry name" value="RNA_pol_Rpb2_2"/>
    <property type="match status" value="1"/>
</dbReference>
<dbReference type="EC" id="2.7.7.6" evidence="3"/>
<keyword evidence="10" id="KW-0804">Transcription</keyword>
<proteinExistence type="inferred from homology"/>
<dbReference type="GO" id="GO:0006351">
    <property type="term" value="P:DNA-templated transcription"/>
    <property type="evidence" value="ECO:0007669"/>
    <property type="project" value="InterPro"/>
</dbReference>
<dbReference type="Pfam" id="PF06883">
    <property type="entry name" value="RNA_pol_Rpa2_4"/>
    <property type="match status" value="1"/>
</dbReference>
<dbReference type="GO" id="GO:0003899">
    <property type="term" value="F:DNA-directed RNA polymerase activity"/>
    <property type="evidence" value="ECO:0007669"/>
    <property type="project" value="UniProtKB-EC"/>
</dbReference>
<protein>
    <recommendedName>
        <fullName evidence="3">DNA-directed RNA polymerase</fullName>
        <ecNumber evidence="3">2.7.7.6</ecNumber>
    </recommendedName>
</protein>
<feature type="domain" description="DNA-directed RNA polymerase I subunit RPA2" evidence="17">
    <location>
        <begin position="500"/>
        <end position="562"/>
    </location>
</feature>
<keyword evidence="4" id="KW-0240">DNA-directed RNA polymerase</keyword>
<evidence type="ECO:0000256" key="1">
    <source>
        <dbReference type="ARBA" id="ARBA00004123"/>
    </source>
</evidence>
<dbReference type="GO" id="GO:0003677">
    <property type="term" value="F:DNA binding"/>
    <property type="evidence" value="ECO:0007669"/>
    <property type="project" value="InterPro"/>
</dbReference>
<dbReference type="SUPFAM" id="SSF64484">
    <property type="entry name" value="beta and beta-prime subunits of DNA dependent RNA-polymerase"/>
    <property type="match status" value="1"/>
</dbReference>
<dbReference type="CDD" id="cd00653">
    <property type="entry name" value="RNA_pol_B_RPB2"/>
    <property type="match status" value="1"/>
</dbReference>
<keyword evidence="5" id="KW-0808">Transferase</keyword>
<evidence type="ECO:0000256" key="9">
    <source>
        <dbReference type="ARBA" id="ARBA00022833"/>
    </source>
</evidence>
<dbReference type="OrthoDB" id="10248617at2759"/>
<keyword evidence="9" id="KW-0862">Zinc</keyword>
<dbReference type="FunFam" id="3.90.1110.10:FF:000007">
    <property type="entry name" value="DNA-directed RNA polymerase subunit beta"/>
    <property type="match status" value="1"/>
</dbReference>
<dbReference type="PANTHER" id="PTHR20856">
    <property type="entry name" value="DNA-DIRECTED RNA POLYMERASE I SUBUNIT 2"/>
    <property type="match status" value="1"/>
</dbReference>
<feature type="domain" description="RNA polymerase Rpb2" evidence="14">
    <location>
        <begin position="140"/>
        <end position="303"/>
    </location>
</feature>
<dbReference type="Proteomes" id="UP000008983">
    <property type="component" value="Unassembled WGS sequence"/>
</dbReference>
<dbReference type="InParanoid" id="G0QVB3"/>
<comment type="subcellular location">
    <subcellularLocation>
        <location evidence="1">Nucleus</location>
    </subcellularLocation>
</comment>
<accession>G0QVB3</accession>
<dbReference type="eggNOG" id="KOG0216">
    <property type="taxonomic scope" value="Eukaryota"/>
</dbReference>
<reference evidence="18 19" key="1">
    <citation type="submission" date="2011-07" db="EMBL/GenBank/DDBJ databases">
        <authorList>
            <person name="Coyne R."/>
            <person name="Brami D."/>
            <person name="Johnson J."/>
            <person name="Hostetler J."/>
            <person name="Hannick L."/>
            <person name="Clark T."/>
            <person name="Cassidy-Hanley D."/>
            <person name="Inman J."/>
        </authorList>
    </citation>
    <scope>NUCLEOTIDE SEQUENCE [LARGE SCALE GENOMIC DNA]</scope>
    <source>
        <strain evidence="18 19">G5</strain>
    </source>
</reference>
<evidence type="ECO:0000256" key="7">
    <source>
        <dbReference type="ARBA" id="ARBA00022723"/>
    </source>
</evidence>
<dbReference type="FunCoup" id="G0QVB3">
    <property type="interactions" value="349"/>
</dbReference>
<evidence type="ECO:0000256" key="2">
    <source>
        <dbReference type="ARBA" id="ARBA00006835"/>
    </source>
</evidence>
<evidence type="ECO:0000256" key="8">
    <source>
        <dbReference type="ARBA" id="ARBA00022771"/>
    </source>
</evidence>
<keyword evidence="6" id="KW-0548">Nucleotidyltransferase</keyword>
<dbReference type="Pfam" id="PF04565">
    <property type="entry name" value="RNA_pol_Rpb2_3"/>
    <property type="match status" value="1"/>
</dbReference>
<evidence type="ECO:0000259" key="16">
    <source>
        <dbReference type="Pfam" id="PF04565"/>
    </source>
</evidence>
<evidence type="ECO:0000256" key="4">
    <source>
        <dbReference type="ARBA" id="ARBA00022478"/>
    </source>
</evidence>
<dbReference type="Gene3D" id="2.40.270.10">
    <property type="entry name" value="DNA-directed RNA polymerase, subunit 2, domain 6"/>
    <property type="match status" value="1"/>
</dbReference>
<evidence type="ECO:0000256" key="11">
    <source>
        <dbReference type="ARBA" id="ARBA00023242"/>
    </source>
</evidence>
<evidence type="ECO:0000259" key="13">
    <source>
        <dbReference type="Pfam" id="PF00562"/>
    </source>
</evidence>
<feature type="domain" description="RNA polymerase Rpb2" evidence="16">
    <location>
        <begin position="388"/>
        <end position="451"/>
    </location>
</feature>
<evidence type="ECO:0000313" key="19">
    <source>
        <dbReference type="Proteomes" id="UP000008983"/>
    </source>
</evidence>
<gene>
    <name evidence="18" type="ORF">IMG5_122450</name>
</gene>
<evidence type="ECO:0000259" key="14">
    <source>
        <dbReference type="Pfam" id="PF04561"/>
    </source>
</evidence>
<dbReference type="GO" id="GO:0000428">
    <property type="term" value="C:DNA-directed RNA polymerase complex"/>
    <property type="evidence" value="ECO:0007669"/>
    <property type="project" value="UniProtKB-KW"/>
</dbReference>
<evidence type="ECO:0000256" key="12">
    <source>
        <dbReference type="RuleBase" id="RU000434"/>
    </source>
</evidence>
<dbReference type="GO" id="GO:0005634">
    <property type="term" value="C:nucleus"/>
    <property type="evidence" value="ECO:0007669"/>
    <property type="project" value="UniProtKB-SubCell"/>
</dbReference>
<dbReference type="EMBL" id="GL983938">
    <property type="protein sequence ID" value="EGR30844.1"/>
    <property type="molecule type" value="Genomic_DNA"/>
</dbReference>
<evidence type="ECO:0000256" key="3">
    <source>
        <dbReference type="ARBA" id="ARBA00012418"/>
    </source>
</evidence>
<dbReference type="FunFam" id="3.90.1100.10:FF:000016">
    <property type="entry name" value="DNA-directed RNA polymerase subunit beta"/>
    <property type="match status" value="1"/>
</dbReference>
<evidence type="ECO:0000313" key="18">
    <source>
        <dbReference type="EMBL" id="EGR30844.1"/>
    </source>
</evidence>
<dbReference type="STRING" id="857967.G0QVB3"/>
<feature type="domain" description="RNA polymerase beta subunit protrusion" evidence="15">
    <location>
        <begin position="5"/>
        <end position="345"/>
    </location>
</feature>
<evidence type="ECO:0000256" key="6">
    <source>
        <dbReference type="ARBA" id="ARBA00022695"/>
    </source>
</evidence>
<dbReference type="Gene3D" id="3.90.1100.10">
    <property type="match status" value="2"/>
</dbReference>
<dbReference type="InterPro" id="IPR015712">
    <property type="entry name" value="DNA-dir_RNA_pol_su2"/>
</dbReference>
<dbReference type="AlphaFoldDB" id="G0QVB3"/>
<evidence type="ECO:0000256" key="10">
    <source>
        <dbReference type="ARBA" id="ARBA00023163"/>
    </source>
</evidence>
<dbReference type="InterPro" id="IPR007645">
    <property type="entry name" value="RNA_pol_Rpb2_3"/>
</dbReference>
<organism evidence="18 19">
    <name type="scientific">Ichthyophthirius multifiliis</name>
    <name type="common">White spot disease agent</name>
    <name type="synonym">Ich</name>
    <dbReference type="NCBI Taxonomy" id="5932"/>
    <lineage>
        <taxon>Eukaryota</taxon>
        <taxon>Sar</taxon>
        <taxon>Alveolata</taxon>
        <taxon>Ciliophora</taxon>
        <taxon>Intramacronucleata</taxon>
        <taxon>Oligohymenophorea</taxon>
        <taxon>Hymenostomatida</taxon>
        <taxon>Ophryoglenina</taxon>
        <taxon>Ichthyophthirius</taxon>
    </lineage>
</organism>
<keyword evidence="8" id="KW-0863">Zinc-finger</keyword>
<dbReference type="Pfam" id="PF00562">
    <property type="entry name" value="RNA_pol_Rpb2_6"/>
    <property type="match status" value="1"/>
</dbReference>
<dbReference type="RefSeq" id="XP_004032431.1">
    <property type="nucleotide sequence ID" value="XM_004032383.1"/>
</dbReference>
<dbReference type="InterPro" id="IPR009674">
    <property type="entry name" value="Rpa2_dom_4"/>
</dbReference>
<dbReference type="InterPro" id="IPR037034">
    <property type="entry name" value="RNA_pol_Rpb2_2_sf"/>
</dbReference>
<feature type="domain" description="DNA-directed RNA polymerase subunit 2 hybrid-binding" evidence="13">
    <location>
        <begin position="612"/>
        <end position="801"/>
    </location>
</feature>
<keyword evidence="19" id="KW-1185">Reference proteome</keyword>